<evidence type="ECO:0000256" key="7">
    <source>
        <dbReference type="SAM" id="Phobius"/>
    </source>
</evidence>
<keyword evidence="7" id="KW-1133">Transmembrane helix</keyword>
<feature type="region of interest" description="Disordered" evidence="6">
    <location>
        <begin position="1"/>
        <end position="23"/>
    </location>
</feature>
<dbReference type="GO" id="GO:0022857">
    <property type="term" value="F:transmembrane transporter activity"/>
    <property type="evidence" value="ECO:0007669"/>
    <property type="project" value="InterPro"/>
</dbReference>
<evidence type="ECO:0000259" key="8">
    <source>
        <dbReference type="PROSITE" id="PS50850"/>
    </source>
</evidence>
<dbReference type="PROSITE" id="PS51387">
    <property type="entry name" value="FAD_PCMH"/>
    <property type="match status" value="1"/>
</dbReference>
<dbReference type="InterPro" id="IPR036318">
    <property type="entry name" value="FAD-bd_PCMH-like_sf"/>
</dbReference>
<dbReference type="GO" id="GO:0071949">
    <property type="term" value="F:FAD binding"/>
    <property type="evidence" value="ECO:0007669"/>
    <property type="project" value="InterPro"/>
</dbReference>
<comment type="similarity">
    <text evidence="2">Belongs to the oxygen-dependent FAD-linked oxidoreductase family.</text>
</comment>
<feature type="domain" description="Major facilitator superfamily (MFS) profile" evidence="8">
    <location>
        <begin position="40"/>
        <end position="447"/>
    </location>
</feature>
<dbReference type="SUPFAM" id="SSF103473">
    <property type="entry name" value="MFS general substrate transporter"/>
    <property type="match status" value="1"/>
</dbReference>
<dbReference type="EMBL" id="JACBAF010002297">
    <property type="protein sequence ID" value="KAF7157764.1"/>
    <property type="molecule type" value="Genomic_DNA"/>
</dbReference>
<feature type="transmembrane region" description="Helical" evidence="7">
    <location>
        <begin position="134"/>
        <end position="157"/>
    </location>
</feature>
<dbReference type="Pfam" id="PF01565">
    <property type="entry name" value="FAD_binding_4"/>
    <property type="match status" value="1"/>
</dbReference>
<organism evidence="10 11">
    <name type="scientific">Aspergillus hiratsukae</name>
    <dbReference type="NCBI Taxonomy" id="1194566"/>
    <lineage>
        <taxon>Eukaryota</taxon>
        <taxon>Fungi</taxon>
        <taxon>Dikarya</taxon>
        <taxon>Ascomycota</taxon>
        <taxon>Pezizomycotina</taxon>
        <taxon>Eurotiomycetes</taxon>
        <taxon>Eurotiomycetidae</taxon>
        <taxon>Eurotiales</taxon>
        <taxon>Aspergillaceae</taxon>
        <taxon>Aspergillus</taxon>
        <taxon>Aspergillus subgen. Fumigati</taxon>
    </lineage>
</organism>
<name>A0A8H6PNZ7_9EURO</name>
<dbReference type="InterPro" id="IPR016166">
    <property type="entry name" value="FAD-bd_PCMH"/>
</dbReference>
<reference evidence="10" key="1">
    <citation type="submission" date="2020-06" db="EMBL/GenBank/DDBJ databases">
        <title>Draft genome sequences of strains closely related to Aspergillus parafelis and Aspergillus hiratsukae.</title>
        <authorList>
            <person name="Dos Santos R.A.C."/>
            <person name="Rivero-Menendez O."/>
            <person name="Steenwyk J.L."/>
            <person name="Mead M.E."/>
            <person name="Goldman G.H."/>
            <person name="Alastruey-Izquierdo A."/>
            <person name="Rokas A."/>
        </authorList>
    </citation>
    <scope>NUCLEOTIDE SEQUENCE</scope>
    <source>
        <strain evidence="10">CNM-CM6106</strain>
    </source>
</reference>
<evidence type="ECO:0000259" key="9">
    <source>
        <dbReference type="PROSITE" id="PS51387"/>
    </source>
</evidence>
<proteinExistence type="inferred from homology"/>
<gene>
    <name evidence="10" type="ORF">CNMCM6106_003747</name>
</gene>
<dbReference type="SUPFAM" id="SSF56176">
    <property type="entry name" value="FAD-binding/transporter-associated domain-like"/>
    <property type="match status" value="1"/>
</dbReference>
<feature type="transmembrane region" description="Helical" evidence="7">
    <location>
        <begin position="389"/>
        <end position="406"/>
    </location>
</feature>
<dbReference type="PROSITE" id="PS50850">
    <property type="entry name" value="MFS"/>
    <property type="match status" value="1"/>
</dbReference>
<dbReference type="Gene3D" id="3.30.465.10">
    <property type="match status" value="1"/>
</dbReference>
<keyword evidence="4" id="KW-0274">FAD</keyword>
<dbReference type="Gene3D" id="3.40.462.20">
    <property type="match status" value="1"/>
</dbReference>
<evidence type="ECO:0000313" key="10">
    <source>
        <dbReference type="EMBL" id="KAF7157764.1"/>
    </source>
</evidence>
<dbReference type="InterPro" id="IPR016167">
    <property type="entry name" value="FAD-bd_PCMH_sub1"/>
</dbReference>
<dbReference type="InterPro" id="IPR020846">
    <property type="entry name" value="MFS_dom"/>
</dbReference>
<dbReference type="Gene3D" id="3.30.43.10">
    <property type="entry name" value="Uridine Diphospho-n-acetylenolpyruvylglucosamine Reductase, domain 2"/>
    <property type="match status" value="1"/>
</dbReference>
<dbReference type="Proteomes" id="UP000662466">
    <property type="component" value="Unassembled WGS sequence"/>
</dbReference>
<evidence type="ECO:0000256" key="2">
    <source>
        <dbReference type="ARBA" id="ARBA00005466"/>
    </source>
</evidence>
<evidence type="ECO:0000256" key="4">
    <source>
        <dbReference type="ARBA" id="ARBA00022827"/>
    </source>
</evidence>
<feature type="transmembrane region" description="Helical" evidence="7">
    <location>
        <begin position="199"/>
        <end position="219"/>
    </location>
</feature>
<keyword evidence="7" id="KW-0472">Membrane</keyword>
<evidence type="ECO:0000256" key="5">
    <source>
        <dbReference type="ARBA" id="ARBA00023002"/>
    </source>
</evidence>
<keyword evidence="7" id="KW-0812">Transmembrane</keyword>
<protein>
    <recommendedName>
        <fullName evidence="12">FAD-binding PCMH-type domain-containing protein</fullName>
    </recommendedName>
</protein>
<dbReference type="InterPro" id="IPR016169">
    <property type="entry name" value="FAD-bd_PCMH_sub2"/>
</dbReference>
<feature type="transmembrane region" description="Helical" evidence="7">
    <location>
        <begin position="81"/>
        <end position="99"/>
    </location>
</feature>
<dbReference type="InterPro" id="IPR036259">
    <property type="entry name" value="MFS_trans_sf"/>
</dbReference>
<keyword evidence="3" id="KW-0285">Flavoprotein</keyword>
<comment type="caution">
    <text evidence="10">The sequence shown here is derived from an EMBL/GenBank/DDBJ whole genome shotgun (WGS) entry which is preliminary data.</text>
</comment>
<sequence>MDGPQISSEKPSECSEKPLTQPVHTSEDDIISYPEGGIAAWTVALGSWFCLSAGLGVINSVGVLEAYVSTTLLTDTSTKSTGWIFGIYVFVSYFCSVQVGPIFDARGPRELIMLGSVFLLVGTFTLGLCTEYYQFVLAFSILSGIGNSFLFTPAMGAISHWFDKRRGEASGFAFTGSGFGGVLFPLMMQSLLPKVGWAWATRIVGFVLLFFCVLSVLLCKSRLPPKKGAATSWRDMLPDPRIFWDGTGAMAVTTAGVFLIEWAYFVPVTYVPSYYLTRQGLSNAEAVSGAAAFAYQLLAILNAVSCFGRYIIGYVADKSGRYNTMIVSNLVCLAAVIGLWLPDALSGTPPSKALMIMFVIVFGFASGSNISLMPVCLGQLCETQDYGRYYAMFLSAICAVALAQTGKTSDSVFEPDNFDVNAALFNLGVDISAIPALSSLQVRSPDACRAACGALRFLYGPSRAFGQNTTAYANATGSYWSVQQEEVRPYCIFKPSVNTDVSILVLLSRYTGCPFAIKSGGHAAFAGASSIQGGITVLLKDMNAITLNEDRSVVSVGPGNVWVQVYAALEPYGLAAIGGRVSSIGVGGLTTGGGISYYSNLYGWACDNVESFEVVTAGGAIVTASADSYPDLYWALRGGGNNFGIVTKFNLYTIPSPEMRGGTRVFAEDQFSKVIGAFISVVNGASKDGNAQHWVAFVHTQGQNIAAVELTYVKNVSDPAIFAPYRAIPAIQDTTASKTLVEYCDTVQETNPDGLREMYWTLTVRLDEAFANWVTEYFYSVLPQVWNLPGINPALINQGITIPMLKNMARNGGNALGLDASEGPLHLLSMAIWWENAEDDETIVAWAKTFWDTVSAKAKSDGVFHEYVYMNYASQYQDVIAGYGAANKAKLQSIAARYDPKRVYQTLQPGYFKLDRAPASDSF</sequence>
<dbReference type="InterPro" id="IPR050416">
    <property type="entry name" value="FAD-linked_Oxidoreductase"/>
</dbReference>
<dbReference type="Pfam" id="PF07690">
    <property type="entry name" value="MFS_1"/>
    <property type="match status" value="1"/>
</dbReference>
<accession>A0A8H6PNZ7</accession>
<feature type="transmembrane region" description="Helical" evidence="7">
    <location>
        <begin position="242"/>
        <end position="266"/>
    </location>
</feature>
<dbReference type="AlphaFoldDB" id="A0A8H6PNZ7"/>
<feature type="transmembrane region" description="Helical" evidence="7">
    <location>
        <begin position="286"/>
        <end position="312"/>
    </location>
</feature>
<dbReference type="Gene3D" id="1.20.1250.20">
    <property type="entry name" value="MFS general substrate transporter like domains"/>
    <property type="match status" value="1"/>
</dbReference>
<evidence type="ECO:0000256" key="3">
    <source>
        <dbReference type="ARBA" id="ARBA00022630"/>
    </source>
</evidence>
<dbReference type="InterPro" id="IPR006094">
    <property type="entry name" value="Oxid_FAD_bind_N"/>
</dbReference>
<comment type="subcellular location">
    <subcellularLocation>
        <location evidence="1">Membrane</location>
        <topology evidence="1">Multi-pass membrane protein</topology>
    </subcellularLocation>
</comment>
<feature type="transmembrane region" description="Helical" evidence="7">
    <location>
        <begin position="353"/>
        <end position="377"/>
    </location>
</feature>
<evidence type="ECO:0000256" key="6">
    <source>
        <dbReference type="SAM" id="MobiDB-lite"/>
    </source>
</evidence>
<feature type="transmembrane region" description="Helical" evidence="7">
    <location>
        <begin position="111"/>
        <end position="128"/>
    </location>
</feature>
<dbReference type="PANTHER" id="PTHR42973">
    <property type="entry name" value="BINDING OXIDOREDUCTASE, PUTATIVE (AFU_ORTHOLOGUE AFUA_1G17690)-RELATED"/>
    <property type="match status" value="1"/>
</dbReference>
<feature type="domain" description="FAD-binding PCMH-type" evidence="9">
    <location>
        <begin position="485"/>
        <end position="656"/>
    </location>
</feature>
<dbReference type="PANTHER" id="PTHR42973:SF34">
    <property type="entry name" value="FAD BINDING DOMAIN PROTEIN (AFU_ORTHOLOGUE AFUA_3G02770)"/>
    <property type="match status" value="1"/>
</dbReference>
<dbReference type="GO" id="GO:0016020">
    <property type="term" value="C:membrane"/>
    <property type="evidence" value="ECO:0007669"/>
    <property type="project" value="UniProtKB-SubCell"/>
</dbReference>
<evidence type="ECO:0000256" key="1">
    <source>
        <dbReference type="ARBA" id="ARBA00004141"/>
    </source>
</evidence>
<dbReference type="InterPro" id="IPR011701">
    <property type="entry name" value="MFS"/>
</dbReference>
<dbReference type="GO" id="GO:0016491">
    <property type="term" value="F:oxidoreductase activity"/>
    <property type="evidence" value="ECO:0007669"/>
    <property type="project" value="UniProtKB-KW"/>
</dbReference>
<feature type="transmembrane region" description="Helical" evidence="7">
    <location>
        <begin position="324"/>
        <end position="341"/>
    </location>
</feature>
<evidence type="ECO:0000313" key="11">
    <source>
        <dbReference type="Proteomes" id="UP000662466"/>
    </source>
</evidence>
<keyword evidence="5" id="KW-0560">Oxidoreductase</keyword>
<feature type="transmembrane region" description="Helical" evidence="7">
    <location>
        <begin position="38"/>
        <end position="61"/>
    </location>
</feature>
<evidence type="ECO:0008006" key="12">
    <source>
        <dbReference type="Google" id="ProtNLM"/>
    </source>
</evidence>